<dbReference type="InterPro" id="IPR008979">
    <property type="entry name" value="Galactose-bd-like_sf"/>
</dbReference>
<dbReference type="InterPro" id="IPR036249">
    <property type="entry name" value="Thioredoxin-like_sf"/>
</dbReference>
<dbReference type="PROSITE" id="PS00194">
    <property type="entry name" value="THIOREDOXIN_1"/>
    <property type="match status" value="1"/>
</dbReference>
<protein>
    <submittedName>
        <fullName evidence="5">Thioredoxin-like protein 1</fullName>
    </submittedName>
</protein>
<dbReference type="PRINTS" id="PR00421">
    <property type="entry name" value="THIOREDOXIN"/>
</dbReference>
<dbReference type="Gene3D" id="2.60.120.470">
    <property type="entry name" value="PITH domain"/>
    <property type="match status" value="1"/>
</dbReference>
<dbReference type="InterPro" id="IPR037047">
    <property type="entry name" value="PITH_dom_sf"/>
</dbReference>
<dbReference type="PROSITE" id="PS51352">
    <property type="entry name" value="THIOREDOXIN_2"/>
    <property type="match status" value="1"/>
</dbReference>
<dbReference type="SUPFAM" id="SSF52833">
    <property type="entry name" value="Thioredoxin-like"/>
    <property type="match status" value="1"/>
</dbReference>
<evidence type="ECO:0000313" key="5">
    <source>
        <dbReference type="WBParaSite" id="nRc.2.0.1.t26855-RA"/>
    </source>
</evidence>
<dbReference type="Pfam" id="PF00085">
    <property type="entry name" value="Thioredoxin"/>
    <property type="match status" value="1"/>
</dbReference>
<dbReference type="InterPro" id="IPR017937">
    <property type="entry name" value="Thioredoxin_CS"/>
</dbReference>
<dbReference type="Proteomes" id="UP000887565">
    <property type="component" value="Unplaced"/>
</dbReference>
<reference evidence="5" key="1">
    <citation type="submission" date="2022-11" db="UniProtKB">
        <authorList>
            <consortium name="WormBaseParasite"/>
        </authorList>
    </citation>
    <scope>IDENTIFICATION</scope>
</reference>
<evidence type="ECO:0000313" key="4">
    <source>
        <dbReference type="Proteomes" id="UP000887565"/>
    </source>
</evidence>
<sequence>MLQHVHSDAEFNTLFNNTNGLFVVDYFATWCGPCQQIAPFFEQLSNKYQSATFAKVDVDKCPSTAASQGVSAMPTFIFYVKKAKVDSLRGANPTELEAKVKKWSEAAGSSGLNDETQCEVPGQMDLTGFISKNECECLNFSGNHNFKRFMDSNNSENCYLESDCDEQLIINLSFNQPVKIHSIKVKGPEKYAPKTVKIFINTPVTMDFDQALRSNAVQVLELNEKQVLDGEIINLFFVKFQNVRNITLFIVDNQGCADTTRLTRLQFYGTPLSGTTNMQEFKRVAGKAGEAH</sequence>
<dbReference type="Gene3D" id="3.40.30.10">
    <property type="entry name" value="Glutaredoxin"/>
    <property type="match status" value="1"/>
</dbReference>
<keyword evidence="1" id="KW-1015">Disulfide bond</keyword>
<proteinExistence type="predicted"/>
<feature type="domain" description="Thioredoxin" evidence="2">
    <location>
        <begin position="1"/>
        <end position="105"/>
    </location>
</feature>
<dbReference type="OMA" id="PIFEMFP"/>
<keyword evidence="4" id="KW-1185">Reference proteome</keyword>
<dbReference type="PROSITE" id="PS51532">
    <property type="entry name" value="PITH"/>
    <property type="match status" value="1"/>
</dbReference>
<dbReference type="Pfam" id="PF06201">
    <property type="entry name" value="PITH"/>
    <property type="match status" value="1"/>
</dbReference>
<evidence type="ECO:0000256" key="1">
    <source>
        <dbReference type="ARBA" id="ARBA00023157"/>
    </source>
</evidence>
<dbReference type="SUPFAM" id="SSF49785">
    <property type="entry name" value="Galactose-binding domain-like"/>
    <property type="match status" value="1"/>
</dbReference>
<dbReference type="FunFam" id="3.40.30.10:FF:000245">
    <property type="entry name" value="Thioredoxin"/>
    <property type="match status" value="1"/>
</dbReference>
<dbReference type="CDD" id="cd02947">
    <property type="entry name" value="TRX_family"/>
    <property type="match status" value="1"/>
</dbReference>
<dbReference type="InterPro" id="IPR013766">
    <property type="entry name" value="Thioredoxin_domain"/>
</dbReference>
<evidence type="ECO:0000259" key="3">
    <source>
        <dbReference type="PROSITE" id="PS51532"/>
    </source>
</evidence>
<evidence type="ECO:0000259" key="2">
    <source>
        <dbReference type="PROSITE" id="PS51352"/>
    </source>
</evidence>
<dbReference type="PANTHER" id="PTHR46115">
    <property type="entry name" value="THIOREDOXIN-LIKE PROTEIN 1"/>
    <property type="match status" value="1"/>
</dbReference>
<name>A0A915JL08_ROMCU</name>
<feature type="domain" description="PITH" evidence="3">
    <location>
        <begin position="115"/>
        <end position="288"/>
    </location>
</feature>
<organism evidence="4 5">
    <name type="scientific">Romanomermis culicivorax</name>
    <name type="common">Nematode worm</name>
    <dbReference type="NCBI Taxonomy" id="13658"/>
    <lineage>
        <taxon>Eukaryota</taxon>
        <taxon>Metazoa</taxon>
        <taxon>Ecdysozoa</taxon>
        <taxon>Nematoda</taxon>
        <taxon>Enoplea</taxon>
        <taxon>Dorylaimia</taxon>
        <taxon>Mermithida</taxon>
        <taxon>Mermithoidea</taxon>
        <taxon>Mermithidae</taxon>
        <taxon>Romanomermis</taxon>
    </lineage>
</organism>
<dbReference type="AlphaFoldDB" id="A0A915JL08"/>
<dbReference type="GO" id="GO:0005737">
    <property type="term" value="C:cytoplasm"/>
    <property type="evidence" value="ECO:0007669"/>
    <property type="project" value="UniProtKB-ARBA"/>
</dbReference>
<dbReference type="InterPro" id="IPR010400">
    <property type="entry name" value="PITH_dom"/>
</dbReference>
<dbReference type="WBParaSite" id="nRc.2.0.1.t26855-RA">
    <property type="protein sequence ID" value="nRc.2.0.1.t26855-RA"/>
    <property type="gene ID" value="nRc.2.0.1.g26855"/>
</dbReference>
<accession>A0A915JL08</accession>